<dbReference type="EMBL" id="LS974619">
    <property type="protein sequence ID" value="CAG7879879.1"/>
    <property type="molecule type" value="Genomic_DNA"/>
</dbReference>
<dbReference type="Gramene" id="A03p12220.2_BraZ1">
    <property type="protein sequence ID" value="A03p12220.2_BraZ1.CDS"/>
    <property type="gene ID" value="A03g12220.2_BraZ1"/>
</dbReference>
<evidence type="ECO:0000259" key="1">
    <source>
        <dbReference type="SMART" id="SM00579"/>
    </source>
</evidence>
<dbReference type="Pfam" id="PF08387">
    <property type="entry name" value="FBD"/>
    <property type="match status" value="1"/>
</dbReference>
<dbReference type="Proteomes" id="UP000694005">
    <property type="component" value="Chromosome A03"/>
</dbReference>
<dbReference type="InterPro" id="IPR006566">
    <property type="entry name" value="FBD"/>
</dbReference>
<feature type="domain" description="FBD" evidence="1">
    <location>
        <begin position="357"/>
        <end position="429"/>
    </location>
</feature>
<dbReference type="SUPFAM" id="SSF52047">
    <property type="entry name" value="RNI-like"/>
    <property type="match status" value="1"/>
</dbReference>
<proteinExistence type="predicted"/>
<accession>A0A3P5ZRW2</accession>
<protein>
    <recommendedName>
        <fullName evidence="1">FBD domain-containing protein</fullName>
    </recommendedName>
</protein>
<sequence>MKQFYKYQKRLGVSSRSVREGERVVVVIRGEDRISFLPEPLLCHILSFLTTEQAVWTSVLSSRWRYLWKWVPRLELNTLDFTNDQVCVDFIHEFLAFQGEHYLREFKLTIDYDGFKSKVYLYKPCLDRVLDMMRKLERFQFQVENKFGPGAIDDIDDVIRTRLTLSACEALALISCSPVLEDLKICLSKDDSVVVLRVRSPSLKSFVLRRAEPFYARGRSVVIDAPKLEYLSLLDYYHFKRFEIISKAESLKVDIDVEFELMSDYLSETKIICNLVKNFSGVKDMTISWKTLEFIYIYPIPKLHDLTRLRAAMCLNASPKLLPIVLESCPNLKHLKLELVIDSPYAVSTRLSTVLPRCLVSSLESVEMESPVTEIATELRLARYFMKKSTTLKKLVLRLNNESTGDHQHKPGVLERLVKYSRRSQFEVLPVVPTPSPWPGYVHVKSNRF</sequence>
<dbReference type="SUPFAM" id="SSF81383">
    <property type="entry name" value="F-box domain"/>
    <property type="match status" value="1"/>
</dbReference>
<dbReference type="Gene3D" id="3.80.10.10">
    <property type="entry name" value="Ribonuclease Inhibitor"/>
    <property type="match status" value="1"/>
</dbReference>
<dbReference type="AlphaFoldDB" id="A0A3P5ZRW2"/>
<dbReference type="InterPro" id="IPR032675">
    <property type="entry name" value="LRR_dom_sf"/>
</dbReference>
<organism evidence="3">
    <name type="scientific">Brassica campestris</name>
    <name type="common">Field mustard</name>
    <dbReference type="NCBI Taxonomy" id="3711"/>
    <lineage>
        <taxon>Eukaryota</taxon>
        <taxon>Viridiplantae</taxon>
        <taxon>Streptophyta</taxon>
        <taxon>Embryophyta</taxon>
        <taxon>Tracheophyta</taxon>
        <taxon>Spermatophyta</taxon>
        <taxon>Magnoliopsida</taxon>
        <taxon>eudicotyledons</taxon>
        <taxon>Gunneridae</taxon>
        <taxon>Pentapetalae</taxon>
        <taxon>rosids</taxon>
        <taxon>malvids</taxon>
        <taxon>Brassicales</taxon>
        <taxon>Brassicaceae</taxon>
        <taxon>Brassiceae</taxon>
        <taxon>Brassica</taxon>
    </lineage>
</organism>
<evidence type="ECO:0000313" key="2">
    <source>
        <dbReference type="EMBL" id="CAG7879879.1"/>
    </source>
</evidence>
<evidence type="ECO:0000313" key="3">
    <source>
        <dbReference type="EMBL" id="VDC79315.1"/>
    </source>
</evidence>
<dbReference type="Pfam" id="PF00646">
    <property type="entry name" value="F-box"/>
    <property type="match status" value="1"/>
</dbReference>
<dbReference type="PANTHER" id="PTHR31900:SF33">
    <property type="entry name" value="PROTEIN WITH RNI-LIKE_FBD-LIKE DOMAIN"/>
    <property type="match status" value="1"/>
</dbReference>
<dbReference type="InterPro" id="IPR053781">
    <property type="entry name" value="F-box_AtFBL13-like"/>
</dbReference>
<name>A0A3P5ZRW2_BRACM</name>
<dbReference type="EMBL" id="LR031572">
    <property type="protein sequence ID" value="VDC79315.1"/>
    <property type="molecule type" value="Genomic_DNA"/>
</dbReference>
<dbReference type="SMART" id="SM00579">
    <property type="entry name" value="FBD"/>
    <property type="match status" value="1"/>
</dbReference>
<dbReference type="PANTHER" id="PTHR31900">
    <property type="entry name" value="F-BOX/RNI SUPERFAMILY PROTEIN-RELATED"/>
    <property type="match status" value="1"/>
</dbReference>
<reference evidence="3" key="1">
    <citation type="submission" date="2018-11" db="EMBL/GenBank/DDBJ databases">
        <authorList>
            <consortium name="Genoscope - CEA"/>
            <person name="William W."/>
        </authorList>
    </citation>
    <scope>NUCLEOTIDE SEQUENCE</scope>
</reference>
<dbReference type="InterPro" id="IPR050232">
    <property type="entry name" value="FBL13/AtMIF1-like"/>
</dbReference>
<dbReference type="CDD" id="cd22160">
    <property type="entry name" value="F-box_AtFBL13-like"/>
    <property type="match status" value="1"/>
</dbReference>
<dbReference type="InterPro" id="IPR001810">
    <property type="entry name" value="F-box_dom"/>
</dbReference>
<gene>
    <name evidence="3" type="ORF">BRAA03T10533Z</name>
    <name evidence="2" type="ORF">BRAPAZ1V2_A03P12220.2</name>
</gene>
<dbReference type="InterPro" id="IPR036047">
    <property type="entry name" value="F-box-like_dom_sf"/>
</dbReference>